<proteinExistence type="predicted"/>
<evidence type="ECO:0000313" key="1">
    <source>
        <dbReference type="EMBL" id="MDV6234628.1"/>
    </source>
</evidence>
<dbReference type="RefSeq" id="WP_125179514.1">
    <property type="nucleotide sequence ID" value="NZ_NPEF02000002.1"/>
</dbReference>
<accession>A0AAE4QKC5</accession>
<gene>
    <name evidence="1" type="ORF">CH379_003170</name>
</gene>
<dbReference type="AlphaFoldDB" id="A0AAE4QKC5"/>
<organism evidence="1 2">
    <name type="scientific">Leptospira ellisii</name>
    <dbReference type="NCBI Taxonomy" id="2023197"/>
    <lineage>
        <taxon>Bacteria</taxon>
        <taxon>Pseudomonadati</taxon>
        <taxon>Spirochaetota</taxon>
        <taxon>Spirochaetia</taxon>
        <taxon>Leptospirales</taxon>
        <taxon>Leptospiraceae</taxon>
        <taxon>Leptospira</taxon>
    </lineage>
</organism>
<evidence type="ECO:0000313" key="2">
    <source>
        <dbReference type="Proteomes" id="UP000232122"/>
    </source>
</evidence>
<comment type="caution">
    <text evidence="1">The sequence shown here is derived from an EMBL/GenBank/DDBJ whole genome shotgun (WGS) entry which is preliminary data.</text>
</comment>
<keyword evidence="2" id="KW-1185">Reference proteome</keyword>
<dbReference type="Proteomes" id="UP000232122">
    <property type="component" value="Unassembled WGS sequence"/>
</dbReference>
<dbReference type="EMBL" id="NPEF02000002">
    <property type="protein sequence ID" value="MDV6234628.1"/>
    <property type="molecule type" value="Genomic_DNA"/>
</dbReference>
<name>A0AAE4QKC5_9LEPT</name>
<protein>
    <submittedName>
        <fullName evidence="1">Uncharacterized protein</fullName>
    </submittedName>
</protein>
<reference evidence="1 2" key="1">
    <citation type="journal article" date="2018" name="Microb. Genom.">
        <title>Deciphering the unexplored Leptospira diversity from soils uncovers genomic evolution to virulence.</title>
        <authorList>
            <person name="Thibeaux R."/>
            <person name="Iraola G."/>
            <person name="Ferres I."/>
            <person name="Bierque E."/>
            <person name="Girault D."/>
            <person name="Soupe-Gilbert M.E."/>
            <person name="Picardeau M."/>
            <person name="Goarant C."/>
        </authorList>
    </citation>
    <scope>NUCLEOTIDE SEQUENCE [LARGE SCALE GENOMIC DNA]</scope>
    <source>
        <strain evidence="1 2">ATI7-C-A5</strain>
    </source>
</reference>
<sequence length="83" mass="9400">MPREKGMGEVIVFPNTKPLSMEDEFSLRTLVNRITAAGKFISATDLHTTMGKWILFRSGGRIVREIPAFLFTRIGRFLSLSQL</sequence>